<keyword evidence="2" id="KW-0812">Transmembrane</keyword>
<evidence type="ECO:0000259" key="3">
    <source>
        <dbReference type="Pfam" id="PF00905"/>
    </source>
</evidence>
<dbReference type="AlphaFoldDB" id="A0A916K822"/>
<dbReference type="Proteomes" id="UP000693672">
    <property type="component" value="Unassembled WGS sequence"/>
</dbReference>
<protein>
    <submittedName>
        <fullName evidence="5">Penicillin-binding protein 4B</fullName>
    </submittedName>
</protein>
<comment type="caution">
    <text evidence="5">The sequence shown here is derived from an EMBL/GenBank/DDBJ whole genome shotgun (WGS) entry which is preliminary data.</text>
</comment>
<dbReference type="GO" id="GO:0005886">
    <property type="term" value="C:plasma membrane"/>
    <property type="evidence" value="ECO:0007669"/>
    <property type="project" value="TreeGrafter"/>
</dbReference>
<dbReference type="EMBL" id="CAJVAS010000069">
    <property type="protein sequence ID" value="CAG7652341.1"/>
    <property type="molecule type" value="Genomic_DNA"/>
</dbReference>
<feature type="domain" description="Penicillin-binding protein dimerisation" evidence="4">
    <location>
        <begin position="79"/>
        <end position="236"/>
    </location>
</feature>
<dbReference type="Pfam" id="PF00905">
    <property type="entry name" value="Transpeptidase"/>
    <property type="match status" value="1"/>
</dbReference>
<proteinExistence type="inferred from homology"/>
<gene>
    <name evidence="5" type="primary">pbpI</name>
    <name evidence="5" type="ORF">PAESOLCIP111_06507</name>
</gene>
<dbReference type="InterPro" id="IPR050515">
    <property type="entry name" value="Beta-lactam/transpept"/>
</dbReference>
<dbReference type="Pfam" id="PF03717">
    <property type="entry name" value="PBP_dimer"/>
    <property type="match status" value="1"/>
</dbReference>
<dbReference type="GO" id="GO:0071555">
    <property type="term" value="P:cell wall organization"/>
    <property type="evidence" value="ECO:0007669"/>
    <property type="project" value="TreeGrafter"/>
</dbReference>
<dbReference type="InterPro" id="IPR001460">
    <property type="entry name" value="PCN-bd_Tpept"/>
</dbReference>
<evidence type="ECO:0000256" key="2">
    <source>
        <dbReference type="SAM" id="Phobius"/>
    </source>
</evidence>
<dbReference type="PANTHER" id="PTHR30627:SF24">
    <property type="entry name" value="PENICILLIN-BINDING PROTEIN 4B"/>
    <property type="match status" value="1"/>
</dbReference>
<keyword evidence="2" id="KW-1133">Transmembrane helix</keyword>
<name>A0A916K822_9BACL</name>
<keyword evidence="6" id="KW-1185">Reference proteome</keyword>
<comment type="similarity">
    <text evidence="1">Belongs to the transpeptidase family.</text>
</comment>
<sequence>MDSDIREGRNVPAEQRDEAVQLKKNRIFIALLMIVGVLLLWNARLFWIQVAAARSFAGRGIDLVENSVIQREKGLVLDSGRGDIYDRDGLPLTGTTLQALTFFPMKEEMDGEERRGTKETEQIARILNVAPPQLLAFVDGLKTPQVWKRDGRPVALTDAQAQRIEALGLTNVRVMPYKQRYGLPQAAGQLIGYIGQNPERVTRQFTDQFHKGELQLTSKIGNAGLEKTFEPWLQGIGVRTVALFTDAARRPLGGLDLREVAPDNPYYPLKVITTLDRTLQSRIEERMDQLGIAQGAVVVLDANNADVTAMASRPYFDPEHVDLRQEDWSNRAVKAVAPGSIFKTVTAAAALEEHVTEPGETFLCEGALGQYGFTCWNKEGHGRLTLEEGFAQSCNIVFAKVAQRLGGDKLEQYARKLGLEVPVGWTGEAPNIGIFHQLDGEEQGQIYHSEALKKDGGALVQTAIGQRDVLVSPLQAANLVVTLLHQGKVLSPRVVEEIRFRNDRLYYKFPVQRLGTAKERAIQPATARTLLDYMGEVVDSGTGRSLRSAKWELAGKSGTAQVTLKNGRPGENHWFIGFGPADHPRYAVAVLIKDVPEGMPNKSVALFKDVMNVLAVSEQAAKP</sequence>
<evidence type="ECO:0000313" key="6">
    <source>
        <dbReference type="Proteomes" id="UP000693672"/>
    </source>
</evidence>
<dbReference type="GO" id="GO:0008658">
    <property type="term" value="F:penicillin binding"/>
    <property type="evidence" value="ECO:0007669"/>
    <property type="project" value="InterPro"/>
</dbReference>
<dbReference type="PANTHER" id="PTHR30627">
    <property type="entry name" value="PEPTIDOGLYCAN D,D-TRANSPEPTIDASE"/>
    <property type="match status" value="1"/>
</dbReference>
<keyword evidence="2" id="KW-0472">Membrane</keyword>
<organism evidence="5 6">
    <name type="scientific">Paenibacillus solanacearum</name>
    <dbReference type="NCBI Taxonomy" id="2048548"/>
    <lineage>
        <taxon>Bacteria</taxon>
        <taxon>Bacillati</taxon>
        <taxon>Bacillota</taxon>
        <taxon>Bacilli</taxon>
        <taxon>Bacillales</taxon>
        <taxon>Paenibacillaceae</taxon>
        <taxon>Paenibacillus</taxon>
    </lineage>
</organism>
<dbReference type="InterPro" id="IPR005311">
    <property type="entry name" value="PBP_dimer"/>
</dbReference>
<dbReference type="GO" id="GO:0071972">
    <property type="term" value="F:peptidoglycan L,D-transpeptidase activity"/>
    <property type="evidence" value="ECO:0007669"/>
    <property type="project" value="TreeGrafter"/>
</dbReference>
<evidence type="ECO:0000259" key="4">
    <source>
        <dbReference type="Pfam" id="PF03717"/>
    </source>
</evidence>
<reference evidence="5" key="1">
    <citation type="submission" date="2021-06" db="EMBL/GenBank/DDBJ databases">
        <authorList>
            <person name="Criscuolo A."/>
        </authorList>
    </citation>
    <scope>NUCLEOTIDE SEQUENCE</scope>
    <source>
        <strain evidence="5">CIP111600</strain>
    </source>
</reference>
<feature type="domain" description="Penicillin-binding protein transpeptidase" evidence="3">
    <location>
        <begin position="295"/>
        <end position="611"/>
    </location>
</feature>
<dbReference type="RefSeq" id="WP_218096157.1">
    <property type="nucleotide sequence ID" value="NZ_CAJVAS010000069.1"/>
</dbReference>
<evidence type="ECO:0000256" key="1">
    <source>
        <dbReference type="ARBA" id="ARBA00007171"/>
    </source>
</evidence>
<accession>A0A916K822</accession>
<evidence type="ECO:0000313" key="5">
    <source>
        <dbReference type="EMBL" id="CAG7652341.1"/>
    </source>
</evidence>
<feature type="transmembrane region" description="Helical" evidence="2">
    <location>
        <begin position="27"/>
        <end position="47"/>
    </location>
</feature>